<dbReference type="Proteomes" id="UP000198825">
    <property type="component" value="Chromosome I"/>
</dbReference>
<dbReference type="HAMAP" id="MF_02128">
    <property type="entry name" value="TMP_kinase"/>
    <property type="match status" value="1"/>
</dbReference>
<feature type="binding site" evidence="1">
    <location>
        <position position="219"/>
    </location>
    <ligand>
        <name>Mg(2+)</name>
        <dbReference type="ChEBI" id="CHEBI:18420"/>
        <label>3</label>
    </ligand>
</feature>
<comment type="function">
    <text evidence="1">Catalyzes the ATP-dependent phosphorylation of thiamine-monophosphate (TMP) to form thiamine-pyrophosphate (TPP), the active form of vitamin B1.</text>
</comment>
<dbReference type="GO" id="GO:0009030">
    <property type="term" value="F:thiamine-phosphate kinase activity"/>
    <property type="evidence" value="ECO:0007669"/>
    <property type="project" value="UniProtKB-UniRule"/>
</dbReference>
<dbReference type="InterPro" id="IPR010918">
    <property type="entry name" value="PurM-like_C_dom"/>
</dbReference>
<feature type="binding site" evidence="1">
    <location>
        <position position="55"/>
    </location>
    <ligand>
        <name>Mg(2+)</name>
        <dbReference type="ChEBI" id="CHEBI:18420"/>
        <label>2</label>
    </ligand>
</feature>
<dbReference type="Gene3D" id="3.30.1330.10">
    <property type="entry name" value="PurM-like, N-terminal domain"/>
    <property type="match status" value="1"/>
</dbReference>
<keyword evidence="5" id="KW-1185">Reference proteome</keyword>
<feature type="binding site" evidence="1">
    <location>
        <position position="84"/>
    </location>
    <ligand>
        <name>Mg(2+)</name>
        <dbReference type="ChEBI" id="CHEBI:18420"/>
        <label>4</label>
    </ligand>
</feature>
<feature type="binding site" evidence="1">
    <location>
        <position position="55"/>
    </location>
    <ligand>
        <name>Mg(2+)</name>
        <dbReference type="ChEBI" id="CHEBI:18420"/>
        <label>1</label>
    </ligand>
</feature>
<comment type="pathway">
    <text evidence="1">Cofactor biosynthesis; thiamine diphosphate biosynthesis; thiamine diphosphate from thiamine phosphate: step 1/1.</text>
</comment>
<dbReference type="OrthoDB" id="9802811at2"/>
<comment type="caution">
    <text evidence="1">Lacks conserved residue(s) required for the propagation of feature annotation.</text>
</comment>
<keyword evidence="1" id="KW-0067">ATP-binding</keyword>
<feature type="binding site" evidence="1">
    <location>
        <position position="84"/>
    </location>
    <ligand>
        <name>Mg(2+)</name>
        <dbReference type="ChEBI" id="CHEBI:18420"/>
        <label>2</label>
    </ligand>
</feature>
<reference evidence="5" key="1">
    <citation type="submission" date="2016-10" db="EMBL/GenBank/DDBJ databases">
        <authorList>
            <person name="Varghese N."/>
            <person name="Submissions S."/>
        </authorList>
    </citation>
    <scope>NUCLEOTIDE SEQUENCE [LARGE SCALE GENOMIC DNA]</scope>
    <source>
        <strain evidence="5">DSM 21743</strain>
    </source>
</reference>
<accession>A0A1H2LY22</accession>
<feature type="binding site" evidence="1">
    <location>
        <position position="157"/>
    </location>
    <ligand>
        <name>ATP</name>
        <dbReference type="ChEBI" id="CHEBI:30616"/>
    </ligand>
</feature>
<dbReference type="CDD" id="cd02194">
    <property type="entry name" value="ThiL"/>
    <property type="match status" value="1"/>
</dbReference>
<feature type="domain" description="PurM-like N-terminal" evidence="2">
    <location>
        <begin position="38"/>
        <end position="148"/>
    </location>
</feature>
<dbReference type="PIRSF" id="PIRSF005303">
    <property type="entry name" value="Thiam_monoph_kin"/>
    <property type="match status" value="1"/>
</dbReference>
<dbReference type="InterPro" id="IPR036921">
    <property type="entry name" value="PurM-like_N_sf"/>
</dbReference>
<dbReference type="EC" id="2.7.4.16" evidence="1"/>
<dbReference type="SUPFAM" id="SSF55326">
    <property type="entry name" value="PurM N-terminal domain-like"/>
    <property type="match status" value="1"/>
</dbReference>
<dbReference type="UniPathway" id="UPA00060">
    <property type="reaction ID" value="UER00142"/>
</dbReference>
<organism evidence="4 5">
    <name type="scientific">Microlunatus sagamiharensis</name>
    <dbReference type="NCBI Taxonomy" id="546874"/>
    <lineage>
        <taxon>Bacteria</taxon>
        <taxon>Bacillati</taxon>
        <taxon>Actinomycetota</taxon>
        <taxon>Actinomycetes</taxon>
        <taxon>Propionibacteriales</taxon>
        <taxon>Propionibacteriaceae</taxon>
        <taxon>Microlunatus</taxon>
    </lineage>
</organism>
<dbReference type="EMBL" id="LT629799">
    <property type="protein sequence ID" value="SDU85829.1"/>
    <property type="molecule type" value="Genomic_DNA"/>
</dbReference>
<feature type="binding site" evidence="1">
    <location>
        <begin position="131"/>
        <end position="132"/>
    </location>
    <ligand>
        <name>ATP</name>
        <dbReference type="ChEBI" id="CHEBI:30616"/>
    </ligand>
</feature>
<evidence type="ECO:0000256" key="1">
    <source>
        <dbReference type="HAMAP-Rule" id="MF_02128"/>
    </source>
</evidence>
<keyword evidence="1" id="KW-0460">Magnesium</keyword>
<comment type="miscellaneous">
    <text evidence="1">Reaction mechanism of ThiL seems to utilize a direct, inline transfer of the gamma-phosphate of ATP to TMP rather than a phosphorylated enzyme intermediate.</text>
</comment>
<dbReference type="InterPro" id="IPR016188">
    <property type="entry name" value="PurM-like_N"/>
</dbReference>
<name>A0A1H2LY22_9ACTN</name>
<evidence type="ECO:0000259" key="3">
    <source>
        <dbReference type="Pfam" id="PF02769"/>
    </source>
</evidence>
<evidence type="ECO:0000313" key="5">
    <source>
        <dbReference type="Proteomes" id="UP000198825"/>
    </source>
</evidence>
<dbReference type="Pfam" id="PF00586">
    <property type="entry name" value="AIRS"/>
    <property type="match status" value="1"/>
</dbReference>
<dbReference type="Gene3D" id="3.90.650.10">
    <property type="entry name" value="PurM-like C-terminal domain"/>
    <property type="match status" value="1"/>
</dbReference>
<dbReference type="RefSeq" id="WP_091073540.1">
    <property type="nucleotide sequence ID" value="NZ_LT629799.1"/>
</dbReference>
<keyword evidence="1" id="KW-0808">Transferase</keyword>
<dbReference type="GO" id="GO:0009229">
    <property type="term" value="P:thiamine diphosphate biosynthetic process"/>
    <property type="evidence" value="ECO:0007669"/>
    <property type="project" value="UniProtKB-UniRule"/>
</dbReference>
<feature type="binding site" evidence="1">
    <location>
        <position position="53"/>
    </location>
    <ligand>
        <name>Mg(2+)</name>
        <dbReference type="ChEBI" id="CHEBI:18420"/>
        <label>4</label>
    </ligand>
</feature>
<feature type="binding site" evidence="1">
    <location>
        <position position="222"/>
    </location>
    <ligand>
        <name>Mg(2+)</name>
        <dbReference type="ChEBI" id="CHEBI:18420"/>
        <label>5</label>
    </ligand>
</feature>
<evidence type="ECO:0000259" key="2">
    <source>
        <dbReference type="Pfam" id="PF00586"/>
    </source>
</evidence>
<feature type="binding site" evidence="1">
    <location>
        <position position="272"/>
    </location>
    <ligand>
        <name>substrate</name>
    </ligand>
</feature>
<feature type="domain" description="PurM-like C-terminal" evidence="3">
    <location>
        <begin position="161"/>
        <end position="253"/>
    </location>
</feature>
<dbReference type="SUPFAM" id="SSF56042">
    <property type="entry name" value="PurM C-terminal domain-like"/>
    <property type="match status" value="1"/>
</dbReference>
<feature type="binding site" evidence="1">
    <location>
        <position position="221"/>
    </location>
    <ligand>
        <name>ATP</name>
        <dbReference type="ChEBI" id="CHEBI:30616"/>
    </ligand>
</feature>
<comment type="catalytic activity">
    <reaction evidence="1">
        <text>thiamine phosphate + ATP = thiamine diphosphate + ADP</text>
        <dbReference type="Rhea" id="RHEA:15913"/>
        <dbReference type="ChEBI" id="CHEBI:30616"/>
        <dbReference type="ChEBI" id="CHEBI:37575"/>
        <dbReference type="ChEBI" id="CHEBI:58937"/>
        <dbReference type="ChEBI" id="CHEBI:456216"/>
        <dbReference type="EC" id="2.7.4.16"/>
    </reaction>
</comment>
<dbReference type="PANTHER" id="PTHR30270:SF0">
    <property type="entry name" value="THIAMINE-MONOPHOSPHATE KINASE"/>
    <property type="match status" value="1"/>
</dbReference>
<feature type="binding site" evidence="1">
    <location>
        <position position="62"/>
    </location>
    <ligand>
        <name>substrate</name>
    </ligand>
</feature>
<dbReference type="InterPro" id="IPR036676">
    <property type="entry name" value="PurM-like_C_sf"/>
</dbReference>
<sequence length="327" mass="33064">MSPGGNGPTTLAELGEFALIAELVRDLPASDEVLLGPGDDGAVLAVGGSVVVSTDVLVEGVHFRRDWSGPGDVGRKAVAVNVADIEAMGARPQGVVVGFSAPGDTEVRWVLDLARGLRTECAEAGVNLLGGDTTRAKEVTLSVTALGTLDGRAPVRRSGARPGDVLAYAGRLGWAAAGLLVLGRGFRSPRAVVDVQRVPVVPYGQGAVAARAGASSMVDVSDGLLADLGHVARASGVSIDVSTDAFEIPETLETVGAATRVDPILLVLTGGEDHALAATFPPGSVPEGWTTIGAVTEAAEGGPGVLVDSSSFAGVPGFDHFRPGARR</sequence>
<dbReference type="NCBIfam" id="TIGR01379">
    <property type="entry name" value="thiL"/>
    <property type="match status" value="1"/>
</dbReference>
<dbReference type="GO" id="GO:0009228">
    <property type="term" value="P:thiamine biosynthetic process"/>
    <property type="evidence" value="ECO:0007669"/>
    <property type="project" value="UniProtKB-KW"/>
</dbReference>
<feature type="binding site" evidence="1">
    <location>
        <position position="84"/>
    </location>
    <ligand>
        <name>Mg(2+)</name>
        <dbReference type="ChEBI" id="CHEBI:18420"/>
        <label>3</label>
    </ligand>
</feature>
<dbReference type="STRING" id="546874.SAMN04488544_1061"/>
<feature type="binding site" evidence="1">
    <location>
        <position position="318"/>
    </location>
    <ligand>
        <name>substrate</name>
    </ligand>
</feature>
<dbReference type="GO" id="GO:0005524">
    <property type="term" value="F:ATP binding"/>
    <property type="evidence" value="ECO:0007669"/>
    <property type="project" value="UniProtKB-UniRule"/>
</dbReference>
<dbReference type="GO" id="GO:0000287">
    <property type="term" value="F:magnesium ion binding"/>
    <property type="evidence" value="ECO:0007669"/>
    <property type="project" value="UniProtKB-UniRule"/>
</dbReference>
<evidence type="ECO:0000313" key="4">
    <source>
        <dbReference type="EMBL" id="SDU85829.1"/>
    </source>
</evidence>
<feature type="binding site" evidence="1">
    <location>
        <position position="40"/>
    </location>
    <ligand>
        <name>Mg(2+)</name>
        <dbReference type="ChEBI" id="CHEBI:18420"/>
        <label>3</label>
    </ligand>
</feature>
<keyword evidence="1" id="KW-0547">Nucleotide-binding</keyword>
<feature type="binding site" evidence="1">
    <location>
        <position position="132"/>
    </location>
    <ligand>
        <name>Mg(2+)</name>
        <dbReference type="ChEBI" id="CHEBI:18420"/>
        <label>1</label>
    </ligand>
</feature>
<keyword evidence="1 4" id="KW-0418">Kinase</keyword>
<dbReference type="InterPro" id="IPR006283">
    <property type="entry name" value="ThiL-like"/>
</dbReference>
<protein>
    <recommendedName>
        <fullName evidence="1">Thiamine-monophosphate kinase</fullName>
        <shortName evidence="1">TMP kinase</shortName>
        <shortName evidence="1">Thiamine-phosphate kinase</shortName>
        <ecNumber evidence="1">2.7.4.16</ecNumber>
    </recommendedName>
</protein>
<keyword evidence="1" id="KW-0479">Metal-binding</keyword>
<feature type="binding site" evidence="1">
    <location>
        <position position="54"/>
    </location>
    <ligand>
        <name>Mg(2+)</name>
        <dbReference type="ChEBI" id="CHEBI:18420"/>
        <label>1</label>
    </ligand>
</feature>
<comment type="similarity">
    <text evidence="1">Belongs to the thiamine-monophosphate kinase family.</text>
</comment>
<proteinExistence type="inferred from homology"/>
<dbReference type="AlphaFoldDB" id="A0A1H2LY22"/>
<dbReference type="NCBIfam" id="NF004351">
    <property type="entry name" value="PRK05731.1-4"/>
    <property type="match status" value="1"/>
</dbReference>
<feature type="binding site" evidence="1">
    <location>
        <position position="40"/>
    </location>
    <ligand>
        <name>Mg(2+)</name>
        <dbReference type="ChEBI" id="CHEBI:18420"/>
        <label>4</label>
    </ligand>
</feature>
<gene>
    <name evidence="1" type="primary">thiL</name>
    <name evidence="4" type="ORF">SAMN04488544_1061</name>
</gene>
<dbReference type="Pfam" id="PF02769">
    <property type="entry name" value="AIRS_C"/>
    <property type="match status" value="1"/>
</dbReference>
<dbReference type="PANTHER" id="PTHR30270">
    <property type="entry name" value="THIAMINE-MONOPHOSPHATE KINASE"/>
    <property type="match status" value="1"/>
</dbReference>
<keyword evidence="1" id="KW-0784">Thiamine biosynthesis</keyword>